<dbReference type="InterPro" id="IPR005814">
    <property type="entry name" value="Aminotrans_3"/>
</dbReference>
<dbReference type="AlphaFoldDB" id="B8KY09"/>
<dbReference type="InterPro" id="IPR015421">
    <property type="entry name" value="PyrdxlP-dep_Trfase_major"/>
</dbReference>
<gene>
    <name evidence="4" type="ORF">NOR51B_2041</name>
</gene>
<evidence type="ECO:0000313" key="4">
    <source>
        <dbReference type="EMBL" id="EED36093.1"/>
    </source>
</evidence>
<keyword evidence="5" id="KW-1185">Reference proteome</keyword>
<reference evidence="5" key="1">
    <citation type="journal article" date="2013" name="BMC Microbiol.">
        <title>Taxonomy and evolution of bacteriochlorophyll a-containing members of the OM60/NOR5 clade of marine gammaproteobacteria: description of Luminiphilus syltensis gen. nov., sp. nov., reclassification of Haliea rubra as Pseudohaliea rubra gen. nov., comb. nov., and emendation of Chromatocurvus halotolerans.</title>
        <authorList>
            <person name="Spring S."/>
            <person name="Riedel T."/>
            <person name="Sproer C."/>
            <person name="Yan S."/>
            <person name="Harder J."/>
            <person name="Fuchs B.M."/>
        </authorList>
    </citation>
    <scope>NUCLEOTIDE SEQUENCE [LARGE SCALE GENOMIC DNA]</scope>
    <source>
        <strain evidence="5">NOR51-B</strain>
    </source>
</reference>
<dbReference type="GO" id="GO:0042286">
    <property type="term" value="F:glutamate-1-semialdehyde 2,1-aminomutase activity"/>
    <property type="evidence" value="ECO:0007669"/>
    <property type="project" value="UniProtKB-EC"/>
</dbReference>
<dbReference type="STRING" id="565045.NOR51B_2041"/>
<dbReference type="PANTHER" id="PTHR43713">
    <property type="entry name" value="GLUTAMATE-1-SEMIALDEHYDE 2,1-AMINOMUTASE"/>
    <property type="match status" value="1"/>
</dbReference>
<dbReference type="GO" id="GO:0008483">
    <property type="term" value="F:transaminase activity"/>
    <property type="evidence" value="ECO:0007669"/>
    <property type="project" value="InterPro"/>
</dbReference>
<comment type="cofactor">
    <cofactor evidence="1">
        <name>pyridoxal 5'-phosphate</name>
        <dbReference type="ChEBI" id="CHEBI:597326"/>
    </cofactor>
</comment>
<keyword evidence="4" id="KW-0413">Isomerase</keyword>
<dbReference type="SUPFAM" id="SSF53383">
    <property type="entry name" value="PLP-dependent transferases"/>
    <property type="match status" value="1"/>
</dbReference>
<evidence type="ECO:0000256" key="2">
    <source>
        <dbReference type="ARBA" id="ARBA00022898"/>
    </source>
</evidence>
<sequence length="345" mass="37859">MMLPSEDAVYLGKELAGRFGLPTWQFATSATDANRFAIRIARMVTGRNKILVFNGKYHGSVDETQVELDSGNMVPQHGIHPNATNFPETTVCIEFNDLGALESALKAGDVACILAEPVMTNIGMVPVDEGFHDEMRKLSKKYGTLLVIDETHTICFGPSGYTGLHGLEPDFLVVGKVLAGGIPSAVYGMTSEIATQLEEMTAGPGINHYGFGGTLTGNALTARAIRATLENVATQETYDRIFLLAERLRSEISKVIEHNNLPWHVLRFGARVEYLYRPEPPKNGSEAAAARDDFIEEFIHLYALNRGVLLTPFHNMALVSPATSTKDIDYYLEVFSECIEELTGQ</sequence>
<dbReference type="EC" id="5.4.3.8" evidence="4"/>
<comment type="similarity">
    <text evidence="3">Belongs to the class-III pyridoxal-phosphate-dependent aminotransferase family.</text>
</comment>
<evidence type="ECO:0000256" key="3">
    <source>
        <dbReference type="RuleBase" id="RU003560"/>
    </source>
</evidence>
<dbReference type="Gene3D" id="3.40.640.10">
    <property type="entry name" value="Type I PLP-dependent aspartate aminotransferase-like (Major domain)"/>
    <property type="match status" value="1"/>
</dbReference>
<evidence type="ECO:0000256" key="1">
    <source>
        <dbReference type="ARBA" id="ARBA00001933"/>
    </source>
</evidence>
<dbReference type="NCBIfam" id="NF005453">
    <property type="entry name" value="PRK07046.1"/>
    <property type="match status" value="1"/>
</dbReference>
<dbReference type="EMBL" id="DS999411">
    <property type="protein sequence ID" value="EED36093.1"/>
    <property type="molecule type" value="Genomic_DNA"/>
</dbReference>
<evidence type="ECO:0000313" key="5">
    <source>
        <dbReference type="Proteomes" id="UP000004699"/>
    </source>
</evidence>
<dbReference type="InterPro" id="IPR015424">
    <property type="entry name" value="PyrdxlP-dep_Trfase"/>
</dbReference>
<dbReference type="Pfam" id="PF00202">
    <property type="entry name" value="Aminotran_3"/>
    <property type="match status" value="1"/>
</dbReference>
<dbReference type="GO" id="GO:0030170">
    <property type="term" value="F:pyridoxal phosphate binding"/>
    <property type="evidence" value="ECO:0007669"/>
    <property type="project" value="InterPro"/>
</dbReference>
<keyword evidence="2 3" id="KW-0663">Pyridoxal phosphate</keyword>
<proteinExistence type="inferred from homology"/>
<protein>
    <submittedName>
        <fullName evidence="4">Glutamate-1-semialdehyde 2,1-aminomutase</fullName>
        <ecNumber evidence="4">5.4.3.8</ecNumber>
    </submittedName>
</protein>
<dbReference type="PANTHER" id="PTHR43713:SF3">
    <property type="entry name" value="GLUTAMATE-1-SEMIALDEHYDE 2,1-AMINOMUTASE 1, CHLOROPLASTIC-RELATED"/>
    <property type="match status" value="1"/>
</dbReference>
<name>B8KY09_9GAMM</name>
<accession>B8KY09</accession>
<dbReference type="Proteomes" id="UP000004699">
    <property type="component" value="Unassembled WGS sequence"/>
</dbReference>
<dbReference type="eggNOG" id="COG0001">
    <property type="taxonomic scope" value="Bacteria"/>
</dbReference>
<dbReference type="InterPro" id="IPR015422">
    <property type="entry name" value="PyrdxlP-dep_Trfase_small"/>
</dbReference>
<dbReference type="Gene3D" id="3.90.1150.10">
    <property type="entry name" value="Aspartate Aminotransferase, domain 1"/>
    <property type="match status" value="1"/>
</dbReference>
<dbReference type="HOGENOM" id="CLU_016922_1_0_6"/>
<organism evidence="4 5">
    <name type="scientific">Luminiphilus syltensis NOR5-1B</name>
    <dbReference type="NCBI Taxonomy" id="565045"/>
    <lineage>
        <taxon>Bacteria</taxon>
        <taxon>Pseudomonadati</taxon>
        <taxon>Pseudomonadota</taxon>
        <taxon>Gammaproteobacteria</taxon>
        <taxon>Cellvibrionales</taxon>
        <taxon>Halieaceae</taxon>
        <taxon>Luminiphilus</taxon>
    </lineage>
</organism>